<feature type="region of interest" description="Disordered" evidence="1">
    <location>
        <begin position="56"/>
        <end position="82"/>
    </location>
</feature>
<evidence type="ECO:0000313" key="3">
    <source>
        <dbReference type="EMBL" id="KAA1084678.1"/>
    </source>
</evidence>
<feature type="region of interest" description="Disordered" evidence="1">
    <location>
        <begin position="153"/>
        <end position="181"/>
    </location>
</feature>
<feature type="region of interest" description="Disordered" evidence="1">
    <location>
        <begin position="221"/>
        <end position="407"/>
    </location>
</feature>
<feature type="region of interest" description="Disordered" evidence="1">
    <location>
        <begin position="17"/>
        <end position="43"/>
    </location>
</feature>
<keyword evidence="4" id="KW-1185">Reference proteome</keyword>
<evidence type="ECO:0000313" key="5">
    <source>
        <dbReference type="Proteomes" id="UP000325313"/>
    </source>
</evidence>
<gene>
    <name evidence="3" type="ORF">PGT21_034057</name>
    <name evidence="2" type="ORF">PGTUg99_012667</name>
</gene>
<accession>A0A5B0M9D3</accession>
<organism evidence="2 5">
    <name type="scientific">Puccinia graminis f. sp. tritici</name>
    <dbReference type="NCBI Taxonomy" id="56615"/>
    <lineage>
        <taxon>Eukaryota</taxon>
        <taxon>Fungi</taxon>
        <taxon>Dikarya</taxon>
        <taxon>Basidiomycota</taxon>
        <taxon>Pucciniomycotina</taxon>
        <taxon>Pucciniomycetes</taxon>
        <taxon>Pucciniales</taxon>
        <taxon>Pucciniaceae</taxon>
        <taxon>Puccinia</taxon>
    </lineage>
</organism>
<proteinExistence type="predicted"/>
<comment type="caution">
    <text evidence="2">The sequence shown here is derived from an EMBL/GenBank/DDBJ whole genome shotgun (WGS) entry which is preliminary data.</text>
</comment>
<reference evidence="4 5" key="1">
    <citation type="submission" date="2019-05" db="EMBL/GenBank/DDBJ databases">
        <title>Emergence of the Ug99 lineage of the wheat stem rust pathogen through somatic hybridization.</title>
        <authorList>
            <person name="Li F."/>
            <person name="Upadhyaya N.M."/>
            <person name="Sperschneider J."/>
            <person name="Matny O."/>
            <person name="Nguyen-Phuc H."/>
            <person name="Mago R."/>
            <person name="Raley C."/>
            <person name="Miller M.E."/>
            <person name="Silverstein K.A.T."/>
            <person name="Henningsen E."/>
            <person name="Hirsch C.D."/>
            <person name="Visser B."/>
            <person name="Pretorius Z.A."/>
            <person name="Steffenson B.J."/>
            <person name="Schwessinger B."/>
            <person name="Dodds P.N."/>
            <person name="Figueroa M."/>
        </authorList>
    </citation>
    <scope>NUCLEOTIDE SEQUENCE [LARGE SCALE GENOMIC DNA]</scope>
    <source>
        <strain evidence="3">21-0</strain>
        <strain evidence="2 5">Ug99</strain>
    </source>
</reference>
<dbReference type="Proteomes" id="UP000325313">
    <property type="component" value="Unassembled WGS sequence"/>
</dbReference>
<feature type="region of interest" description="Disordered" evidence="1">
    <location>
        <begin position="127"/>
        <end position="146"/>
    </location>
</feature>
<evidence type="ECO:0000313" key="2">
    <source>
        <dbReference type="EMBL" id="KAA1072976.1"/>
    </source>
</evidence>
<dbReference type="AlphaFoldDB" id="A0A5B0M9D3"/>
<dbReference type="EMBL" id="VDEP01000475">
    <property type="protein sequence ID" value="KAA1072976.1"/>
    <property type="molecule type" value="Genomic_DNA"/>
</dbReference>
<dbReference type="EMBL" id="VSWC01000118">
    <property type="protein sequence ID" value="KAA1084678.1"/>
    <property type="molecule type" value="Genomic_DNA"/>
</dbReference>
<evidence type="ECO:0000313" key="4">
    <source>
        <dbReference type="Proteomes" id="UP000324748"/>
    </source>
</evidence>
<dbReference type="Proteomes" id="UP000324748">
    <property type="component" value="Unassembled WGS sequence"/>
</dbReference>
<sequence>MKANPLVLFGTSLQVRPTDRPQLLATQPPPPHQSTLHNPPSQRSRRLHIIKKNTSMESPHYTSSGSALQAQYQPGTDQPPTFSYQLEPYHDPQYLPPNLRFGIQEDPQYAPLNDRVGFCQDRYRNHQYEPSQDPRYPPNNQQADDYSSYDCNNEHVPGSYLSHTSPNIHPNHPDHRHGSPRYADMELNLERDRVGYQDPPSHSRQHYRPQATLANIIRHNNPRSHATPHLSPAIPPNSVYSTGTAHTMGTTTSRMPDAPHDLVPSTLPPSGSSHLTVGNDGNDPDTFPGSSRLTVGNDGNNTGTLSGSSHLTVGNDGNNPGTLSGSSQLTVGNNTNNPGTLSGSSQLTVGNDGNNPGTLSGSSQLTVGNNGGTFDSTSLTDDSLPNDPPPFSYRWQLAKRSPPFSYQ</sequence>
<feature type="compositionally biased region" description="Polar residues" evidence="1">
    <location>
        <begin position="33"/>
        <end position="42"/>
    </location>
</feature>
<feature type="compositionally biased region" description="Low complexity" evidence="1">
    <location>
        <begin position="242"/>
        <end position="252"/>
    </location>
</feature>
<evidence type="ECO:0000256" key="1">
    <source>
        <dbReference type="SAM" id="MobiDB-lite"/>
    </source>
</evidence>
<protein>
    <submittedName>
        <fullName evidence="2">Uncharacterized protein</fullName>
    </submittedName>
</protein>
<feature type="compositionally biased region" description="Polar residues" evidence="1">
    <location>
        <begin position="288"/>
        <end position="383"/>
    </location>
</feature>
<name>A0A5B0M9D3_PUCGR</name>